<name>A9MM08_SALAR</name>
<dbReference type="Proteomes" id="UP000002084">
    <property type="component" value="Chromosome"/>
</dbReference>
<dbReference type="HOGENOM" id="CLU_1991085_0_0_6"/>
<reference evidence="1 2" key="1">
    <citation type="submission" date="2007-11" db="EMBL/GenBank/DDBJ databases">
        <authorList>
            <consortium name="The Salmonella enterica serovar Arizonae Genome Sequencing Project"/>
            <person name="McClelland M."/>
            <person name="Sanderson E.K."/>
            <person name="Porwollik S."/>
            <person name="Spieth J."/>
            <person name="Clifton W.S."/>
            <person name="Fulton R."/>
            <person name="Chunyan W."/>
            <person name="Wollam A."/>
            <person name="Shah N."/>
            <person name="Pepin K."/>
            <person name="Bhonagiri V."/>
            <person name="Nash W."/>
            <person name="Johnson M."/>
            <person name="Thiruvilangam P."/>
            <person name="Wilson R."/>
        </authorList>
    </citation>
    <scope>NUCLEOTIDE SEQUENCE [LARGE SCALE GENOMIC DNA]</scope>
    <source>
        <strain evidence="2">ATCC BAA-731 / CDC346-86 / RSK2980</strain>
    </source>
</reference>
<dbReference type="KEGG" id="ses:SARI_02471"/>
<dbReference type="EMBL" id="CP000880">
    <property type="protein sequence ID" value="ABX22330.1"/>
    <property type="molecule type" value="Genomic_DNA"/>
</dbReference>
<organism evidence="1 2">
    <name type="scientific">Salmonella arizonae (strain ATCC BAA-731 / CDC346-86 / RSK2980)</name>
    <dbReference type="NCBI Taxonomy" id="41514"/>
    <lineage>
        <taxon>Bacteria</taxon>
        <taxon>Pseudomonadati</taxon>
        <taxon>Pseudomonadota</taxon>
        <taxon>Gammaproteobacteria</taxon>
        <taxon>Enterobacterales</taxon>
        <taxon>Enterobacteriaceae</taxon>
        <taxon>Salmonella</taxon>
    </lineage>
</organism>
<sequence length="125" mass="14392">MCRVLQRRFVGFAGTNPDNAREFRDKNFAVANFSGIGRFIDDIDHLFQLVVGDSHINFDFRQEIHAVLRAAIKLGVSFLTTKSFHFGDGQPLNANGRKRFPHVLQLERFDNYGNQLHKPPPLRIR</sequence>
<evidence type="ECO:0000313" key="2">
    <source>
        <dbReference type="Proteomes" id="UP000002084"/>
    </source>
</evidence>
<protein>
    <submittedName>
        <fullName evidence="1">Uncharacterized protein</fullName>
    </submittedName>
</protein>
<accession>A9MM08</accession>
<keyword evidence="2" id="KW-1185">Reference proteome</keyword>
<dbReference type="AlphaFoldDB" id="A9MM08"/>
<gene>
    <name evidence="1" type="ordered locus">SARI_02471</name>
</gene>
<proteinExistence type="predicted"/>
<evidence type="ECO:0000313" key="1">
    <source>
        <dbReference type="EMBL" id="ABX22330.1"/>
    </source>
</evidence>